<evidence type="ECO:0000256" key="6">
    <source>
        <dbReference type="HAMAP-Rule" id="MF_00541"/>
    </source>
</evidence>
<dbReference type="PANTHER" id="PTHR30268">
    <property type="entry name" value="L-RHAMNOSE ISOMERASE"/>
    <property type="match status" value="1"/>
</dbReference>
<dbReference type="PANTHER" id="PTHR30268:SF0">
    <property type="entry name" value="L-RHAMNOSE ISOMERASE"/>
    <property type="match status" value="1"/>
</dbReference>
<keyword evidence="4 6" id="KW-0413">Isomerase</keyword>
<dbReference type="GO" id="GO:0005737">
    <property type="term" value="C:cytoplasm"/>
    <property type="evidence" value="ECO:0007669"/>
    <property type="project" value="UniProtKB-SubCell"/>
</dbReference>
<feature type="binding site" evidence="6">
    <location>
        <position position="276"/>
    </location>
    <ligand>
        <name>Mn(2+)</name>
        <dbReference type="ChEBI" id="CHEBI:29035"/>
    </ligand>
</feature>
<dbReference type="AlphaFoldDB" id="A0A6N3G9W6"/>
<gene>
    <name evidence="6 7" type="primary">rhaA</name>
    <name evidence="7" type="ORF">RTLFYP15_00089</name>
</gene>
<evidence type="ECO:0000256" key="4">
    <source>
        <dbReference type="ARBA" id="ARBA00023235"/>
    </source>
</evidence>
<sequence>MITDIINIFTKMEEEKMTRYESAKEIYAKLGVDTDAVIAKCKEIPVSLHCWQGDDVTGFDHDGPLTGGIQTTGNYPGKARTPEELLADMDKAMSLMPGKKKINVHACYAIFEDGEFVDRDKLEPKHFQKWVDFAKERGMGLDFNPTFFSHPMVKDGLTLSSPDEEVRNFWIEHGKACIRISQYFAEQTGVPCVMNIWTGDGFKDIPADRMGPRVRYKESIDAILSEPFDTNLVKPCVESKVFGIGVEAYTVGSAEFSLSYAAMNKDKCLPLMDNGHYHPTEVVSDKIPALLTFFPEIALHVTRPIRWDSDHVVLFDDETKEIAKEIVRCENGIDRTYIALDYFDASINRISAWVTGFRSFQKALLDALCQPSEMLKELQDTNQMSKKMVVMEQCKTLPIGDVWEEYCRQCGVEAEGWFDEIQKYEDEVLSKRA</sequence>
<keyword evidence="2 6" id="KW-0479">Metal-binding</keyword>
<accession>A0A6N3G9W6</accession>
<feature type="binding site" evidence="6">
    <location>
        <position position="310"/>
    </location>
    <ligand>
        <name>Mn(2+)</name>
        <dbReference type="ChEBI" id="CHEBI:29035"/>
    </ligand>
</feature>
<comment type="pathway">
    <text evidence="6">Carbohydrate degradation; L-rhamnose degradation; glycerone phosphate from L-rhamnose: step 1/3.</text>
</comment>
<evidence type="ECO:0000256" key="5">
    <source>
        <dbReference type="ARBA" id="ARBA00023308"/>
    </source>
</evidence>
<dbReference type="GO" id="GO:0019324">
    <property type="term" value="P:L-lyxose metabolic process"/>
    <property type="evidence" value="ECO:0007669"/>
    <property type="project" value="TreeGrafter"/>
</dbReference>
<name>A0A6N3G9W6_9FIRM</name>
<dbReference type="EMBL" id="CACRUQ010000038">
    <property type="protein sequence ID" value="VYU60783.1"/>
    <property type="molecule type" value="Genomic_DNA"/>
</dbReference>
<evidence type="ECO:0000256" key="2">
    <source>
        <dbReference type="ARBA" id="ARBA00022723"/>
    </source>
</evidence>
<evidence type="ECO:0000256" key="1">
    <source>
        <dbReference type="ARBA" id="ARBA00022490"/>
    </source>
</evidence>
<comment type="catalytic activity">
    <reaction evidence="6">
        <text>L-rhamnopyranose = L-rhamnulose</text>
        <dbReference type="Rhea" id="RHEA:23160"/>
        <dbReference type="ChEBI" id="CHEBI:17897"/>
        <dbReference type="ChEBI" id="CHEBI:62346"/>
        <dbReference type="EC" id="5.3.1.14"/>
    </reaction>
</comment>
<dbReference type="UniPathway" id="UPA00541">
    <property type="reaction ID" value="UER00601"/>
</dbReference>
<organism evidence="7">
    <name type="scientific">[Ruminococcus] torques</name>
    <dbReference type="NCBI Taxonomy" id="33039"/>
    <lineage>
        <taxon>Bacteria</taxon>
        <taxon>Bacillati</taxon>
        <taxon>Bacillota</taxon>
        <taxon>Clostridia</taxon>
        <taxon>Lachnospirales</taxon>
        <taxon>Lachnospiraceae</taxon>
        <taxon>Mediterraneibacter</taxon>
    </lineage>
</organism>
<comment type="similarity">
    <text evidence="6">Belongs to the rhamnose isomerase family.</text>
</comment>
<dbReference type="InterPro" id="IPR050337">
    <property type="entry name" value="L-rhamnose_isomerase"/>
</dbReference>
<dbReference type="GO" id="GO:0019301">
    <property type="term" value="P:rhamnose catabolic process"/>
    <property type="evidence" value="ECO:0007669"/>
    <property type="project" value="UniProtKB-UniRule"/>
</dbReference>
<dbReference type="NCBIfam" id="NF002203">
    <property type="entry name" value="PRK01076.1"/>
    <property type="match status" value="1"/>
</dbReference>
<dbReference type="Pfam" id="PF06134">
    <property type="entry name" value="RhaA"/>
    <property type="match status" value="1"/>
</dbReference>
<protein>
    <recommendedName>
        <fullName evidence="6">L-rhamnose isomerase</fullName>
        <ecNumber evidence="6">5.3.1.14</ecNumber>
    </recommendedName>
</protein>
<dbReference type="InterPro" id="IPR036237">
    <property type="entry name" value="Xyl_isomerase-like_sf"/>
</dbReference>
<dbReference type="SUPFAM" id="SSF51658">
    <property type="entry name" value="Xylose isomerase-like"/>
    <property type="match status" value="1"/>
</dbReference>
<proteinExistence type="inferred from homology"/>
<evidence type="ECO:0000256" key="3">
    <source>
        <dbReference type="ARBA" id="ARBA00023211"/>
    </source>
</evidence>
<dbReference type="InterPro" id="IPR009308">
    <property type="entry name" value="Rhamnose_isomerase"/>
</dbReference>
<keyword evidence="5 6" id="KW-0684">Rhamnose metabolism</keyword>
<dbReference type="GO" id="GO:0030145">
    <property type="term" value="F:manganese ion binding"/>
    <property type="evidence" value="ECO:0007669"/>
    <property type="project" value="UniProtKB-UniRule"/>
</dbReference>
<reference evidence="7" key="1">
    <citation type="submission" date="2019-11" db="EMBL/GenBank/DDBJ databases">
        <authorList>
            <person name="Feng L."/>
        </authorList>
    </citation>
    <scope>NUCLEOTIDE SEQUENCE</scope>
    <source>
        <strain evidence="7">RtorquesLFYP15</strain>
    </source>
</reference>
<comment type="subcellular location">
    <subcellularLocation>
        <location evidence="6">Cytoplasm</location>
    </subcellularLocation>
</comment>
<keyword evidence="3 6" id="KW-0464">Manganese</keyword>
<comment type="function">
    <text evidence="6">Catalyzes the interconversion of L-rhamnose and L-rhamnulose.</text>
</comment>
<comment type="cofactor">
    <cofactor evidence="6">
        <name>Mn(2+)</name>
        <dbReference type="ChEBI" id="CHEBI:29035"/>
    </cofactor>
    <text evidence="6">Binds 1 Mn(2+) ion per subunit.</text>
</comment>
<dbReference type="Gene3D" id="3.20.20.150">
    <property type="entry name" value="Divalent-metal-dependent TIM barrel enzymes"/>
    <property type="match status" value="1"/>
</dbReference>
<evidence type="ECO:0000313" key="7">
    <source>
        <dbReference type="EMBL" id="VYU60783.1"/>
    </source>
</evidence>
<feature type="binding site" evidence="6">
    <location>
        <position position="308"/>
    </location>
    <ligand>
        <name>Mn(2+)</name>
        <dbReference type="ChEBI" id="CHEBI:29035"/>
    </ligand>
</feature>
<dbReference type="EC" id="5.3.1.14" evidence="6"/>
<dbReference type="GO" id="GO:0008740">
    <property type="term" value="F:L-rhamnose isomerase activity"/>
    <property type="evidence" value="ECO:0007669"/>
    <property type="project" value="UniProtKB-UniRule"/>
</dbReference>
<dbReference type="HAMAP" id="MF_00541">
    <property type="entry name" value="RhaA"/>
    <property type="match status" value="1"/>
</dbReference>
<keyword evidence="1 6" id="KW-0963">Cytoplasm</keyword>